<dbReference type="CDD" id="cd04301">
    <property type="entry name" value="NAT_SF"/>
    <property type="match status" value="1"/>
</dbReference>
<keyword evidence="1 4" id="KW-0808">Transferase</keyword>
<name>A0A6M7UKN4_9HYPH</name>
<dbReference type="InterPro" id="IPR000182">
    <property type="entry name" value="GNAT_dom"/>
</dbReference>
<dbReference type="PANTHER" id="PTHR43877">
    <property type="entry name" value="AMINOALKYLPHOSPHONATE N-ACETYLTRANSFERASE-RELATED-RELATED"/>
    <property type="match status" value="1"/>
</dbReference>
<proteinExistence type="predicted"/>
<accession>A0A6M7UKN4</accession>
<reference evidence="4 5" key="1">
    <citation type="submission" date="2018-10" db="EMBL/GenBank/DDBJ databases">
        <authorList>
            <person name="Perry B.J."/>
            <person name="Sullivan J.T."/>
            <person name="Murphy R.J.T."/>
            <person name="Ramsay J.P."/>
            <person name="Ronson C.W."/>
        </authorList>
    </citation>
    <scope>NUCLEOTIDE SEQUENCE [LARGE SCALE GENOMIC DNA]</scope>
    <source>
        <strain evidence="4 5">NZP2014</strain>
    </source>
</reference>
<dbReference type="Gene3D" id="3.40.630.30">
    <property type="match status" value="1"/>
</dbReference>
<sequence length="185" mass="21262">MASRYLLERRMEQSRALVLRPGLVGDTDAIAEIDMAELRAEKLGPGKLAGFIRNENVIVAEVGGEIAGFCVLLYRPERLMAVLEAIAVLVNFARQGVGRTLLEAAEREATNRGYRSLQLHVRADNKRAIDIYRRSGFRRLWRIRRKPEIYLDEIVAIRMRKRLRPSDKQLTDTLSAFMRLLRLRS</sequence>
<dbReference type="SUPFAM" id="SSF55729">
    <property type="entry name" value="Acyl-CoA N-acyltransferases (Nat)"/>
    <property type="match status" value="1"/>
</dbReference>
<organism evidence="4 5">
    <name type="scientific">Mesorhizobium erdmanii</name>
    <dbReference type="NCBI Taxonomy" id="1777866"/>
    <lineage>
        <taxon>Bacteria</taxon>
        <taxon>Pseudomonadati</taxon>
        <taxon>Pseudomonadota</taxon>
        <taxon>Alphaproteobacteria</taxon>
        <taxon>Hyphomicrobiales</taxon>
        <taxon>Phyllobacteriaceae</taxon>
        <taxon>Mesorhizobium</taxon>
    </lineage>
</organism>
<gene>
    <name evidence="4" type="ORF">EB233_15145</name>
</gene>
<evidence type="ECO:0000313" key="5">
    <source>
        <dbReference type="Proteomes" id="UP000503339"/>
    </source>
</evidence>
<evidence type="ECO:0000259" key="3">
    <source>
        <dbReference type="PROSITE" id="PS51186"/>
    </source>
</evidence>
<dbReference type="KEGG" id="merd:EB233_15145"/>
<dbReference type="InterPro" id="IPR050832">
    <property type="entry name" value="Bact_Acetyltransf"/>
</dbReference>
<evidence type="ECO:0000256" key="2">
    <source>
        <dbReference type="ARBA" id="ARBA00023315"/>
    </source>
</evidence>
<feature type="domain" description="N-acetyltransferase" evidence="3">
    <location>
        <begin position="17"/>
        <end position="164"/>
    </location>
</feature>
<evidence type="ECO:0000313" key="4">
    <source>
        <dbReference type="EMBL" id="QKC76678.1"/>
    </source>
</evidence>
<dbReference type="PROSITE" id="PS51186">
    <property type="entry name" value="GNAT"/>
    <property type="match status" value="1"/>
</dbReference>
<dbReference type="GO" id="GO:0016747">
    <property type="term" value="F:acyltransferase activity, transferring groups other than amino-acyl groups"/>
    <property type="evidence" value="ECO:0007669"/>
    <property type="project" value="InterPro"/>
</dbReference>
<evidence type="ECO:0000256" key="1">
    <source>
        <dbReference type="ARBA" id="ARBA00022679"/>
    </source>
</evidence>
<keyword evidence="2" id="KW-0012">Acyltransferase</keyword>
<keyword evidence="5" id="KW-1185">Reference proteome</keyword>
<dbReference type="Pfam" id="PF00583">
    <property type="entry name" value="Acetyltransf_1"/>
    <property type="match status" value="1"/>
</dbReference>
<protein>
    <submittedName>
        <fullName evidence="4">GNAT family N-acetyltransferase</fullName>
    </submittedName>
</protein>
<dbReference type="Proteomes" id="UP000503339">
    <property type="component" value="Chromosome"/>
</dbReference>
<dbReference type="AlphaFoldDB" id="A0A6M7UKN4"/>
<dbReference type="InterPro" id="IPR016181">
    <property type="entry name" value="Acyl_CoA_acyltransferase"/>
</dbReference>
<dbReference type="EMBL" id="CP033361">
    <property type="protein sequence ID" value="QKC76678.1"/>
    <property type="molecule type" value="Genomic_DNA"/>
</dbReference>